<name>A0ABX0R7V4_9GAMM</name>
<dbReference type="Pfam" id="PF13618">
    <property type="entry name" value="Gluconate_2-dh3"/>
    <property type="match status" value="1"/>
</dbReference>
<gene>
    <name evidence="1" type="ORF">F3J40_01790</name>
</gene>
<protein>
    <submittedName>
        <fullName evidence="1">Gluconate 2-dehydrogenase subunit 3 family protein</fullName>
    </submittedName>
</protein>
<sequence>MSNYGLTRRRFLSGTFVAIGALSVKYGTSNVFAAVSAPLQDLASYQPNFFTADEWKFILSLCDRLIPSDENGPGALETHVPVFLDKQLLTSYGLGHDWYMKGPFNSQASHLFGYQMPFNLQVLYRKGIELTNKFTHEKYSKSFAALSNQQRNDVISALEKGNVDFKQLGENDLNSSFFLTRVLENVKEGYLSDPQYGGNKDMAAWKMIGFPGARASFPQWIRMHNIKYPLGPVSVKGDQA</sequence>
<comment type="caution">
    <text evidence="1">The sequence shown here is derived from an EMBL/GenBank/DDBJ whole genome shotgun (WGS) entry which is preliminary data.</text>
</comment>
<accession>A0ABX0R7V4</accession>
<evidence type="ECO:0000313" key="2">
    <source>
        <dbReference type="Proteomes" id="UP001515683"/>
    </source>
</evidence>
<dbReference type="PROSITE" id="PS51318">
    <property type="entry name" value="TAT"/>
    <property type="match status" value="1"/>
</dbReference>
<organism evidence="1 2">
    <name type="scientific">Candidatus Pantoea multigeneris</name>
    <dbReference type="NCBI Taxonomy" id="2608357"/>
    <lineage>
        <taxon>Bacteria</taxon>
        <taxon>Pseudomonadati</taxon>
        <taxon>Pseudomonadota</taxon>
        <taxon>Gammaproteobacteria</taxon>
        <taxon>Enterobacterales</taxon>
        <taxon>Erwiniaceae</taxon>
        <taxon>Pantoea</taxon>
    </lineage>
</organism>
<dbReference type="InterPro" id="IPR027056">
    <property type="entry name" value="Gluconate_2DH_su3"/>
</dbReference>
<dbReference type="RefSeq" id="WP_167012318.1">
    <property type="nucleotide sequence ID" value="NZ_VWXF01000001.1"/>
</dbReference>
<keyword evidence="2" id="KW-1185">Reference proteome</keyword>
<dbReference type="EMBL" id="VWXF01000001">
    <property type="protein sequence ID" value="NIF20351.1"/>
    <property type="molecule type" value="Genomic_DNA"/>
</dbReference>
<evidence type="ECO:0000313" key="1">
    <source>
        <dbReference type="EMBL" id="NIF20351.1"/>
    </source>
</evidence>
<proteinExistence type="predicted"/>
<reference evidence="1 2" key="1">
    <citation type="journal article" date="2019" name="bioRxiv">
        <title>Bacteria contribute to plant secondary compound degradation in a generalist herbivore system.</title>
        <authorList>
            <person name="Francoeur C.B."/>
            <person name="Khadempour L."/>
            <person name="Moreira-Soto R.D."/>
            <person name="Gotting K."/>
            <person name="Book A.J."/>
            <person name="Pinto-Tomas A.A."/>
            <person name="Keefover-Ring K."/>
            <person name="Currie C.R."/>
        </authorList>
    </citation>
    <scope>NUCLEOTIDE SEQUENCE [LARGE SCALE GENOMIC DNA]</scope>
    <source>
        <strain evidence="1">Acro-835</strain>
    </source>
</reference>
<dbReference type="InterPro" id="IPR006311">
    <property type="entry name" value="TAT_signal"/>
</dbReference>
<dbReference type="Proteomes" id="UP001515683">
    <property type="component" value="Unassembled WGS sequence"/>
</dbReference>